<dbReference type="Gene3D" id="3.40.50.2000">
    <property type="entry name" value="Glycogen Phosphorylase B"/>
    <property type="match status" value="2"/>
</dbReference>
<dbReference type="CDD" id="cd03794">
    <property type="entry name" value="GT4_WbuB-like"/>
    <property type="match status" value="1"/>
</dbReference>
<organism evidence="2 3">
    <name type="scientific">Rosistilla oblonga</name>
    <dbReference type="NCBI Taxonomy" id="2527990"/>
    <lineage>
        <taxon>Bacteria</taxon>
        <taxon>Pseudomonadati</taxon>
        <taxon>Planctomycetota</taxon>
        <taxon>Planctomycetia</taxon>
        <taxon>Pirellulales</taxon>
        <taxon>Pirellulaceae</taxon>
        <taxon>Rosistilla</taxon>
    </lineage>
</organism>
<feature type="domain" description="Glycosyltransferase subfamily 4-like N-terminal" evidence="1">
    <location>
        <begin position="18"/>
        <end position="200"/>
    </location>
</feature>
<gene>
    <name evidence="2" type="ORF">Mal33_11800</name>
</gene>
<protein>
    <submittedName>
        <fullName evidence="2">Glycogen synthase</fullName>
        <ecNumber evidence="2">2.4.1.11</ecNumber>
    </submittedName>
</protein>
<dbReference type="AlphaFoldDB" id="A0A518IQ66"/>
<dbReference type="RefSeq" id="WP_145282987.1">
    <property type="nucleotide sequence ID" value="NZ_CP036318.1"/>
</dbReference>
<evidence type="ECO:0000259" key="1">
    <source>
        <dbReference type="Pfam" id="PF13579"/>
    </source>
</evidence>
<dbReference type="InterPro" id="IPR028098">
    <property type="entry name" value="Glyco_trans_4-like_N"/>
</dbReference>
<dbReference type="PANTHER" id="PTHR45947:SF3">
    <property type="entry name" value="SULFOQUINOVOSYL TRANSFERASE SQD2"/>
    <property type="match status" value="1"/>
</dbReference>
<dbReference type="InterPro" id="IPR050194">
    <property type="entry name" value="Glycosyltransferase_grp1"/>
</dbReference>
<name>A0A518IQ66_9BACT</name>
<dbReference type="Pfam" id="PF13692">
    <property type="entry name" value="Glyco_trans_1_4"/>
    <property type="match status" value="1"/>
</dbReference>
<evidence type="ECO:0000313" key="3">
    <source>
        <dbReference type="Proteomes" id="UP000316770"/>
    </source>
</evidence>
<evidence type="ECO:0000313" key="2">
    <source>
        <dbReference type="EMBL" id="QDV55210.1"/>
    </source>
</evidence>
<keyword evidence="2" id="KW-0808">Transferase</keyword>
<keyword evidence="2" id="KW-0328">Glycosyltransferase</keyword>
<accession>A0A518IQ66</accession>
<dbReference type="GO" id="GO:0004373">
    <property type="term" value="F:alpha-1,4-glucan glucosyltransferase (UDP-glucose donor) activity"/>
    <property type="evidence" value="ECO:0007669"/>
    <property type="project" value="UniProtKB-EC"/>
</dbReference>
<reference evidence="2 3" key="1">
    <citation type="submission" date="2019-02" db="EMBL/GenBank/DDBJ databases">
        <title>Deep-cultivation of Planctomycetes and their phenomic and genomic characterization uncovers novel biology.</title>
        <authorList>
            <person name="Wiegand S."/>
            <person name="Jogler M."/>
            <person name="Boedeker C."/>
            <person name="Pinto D."/>
            <person name="Vollmers J."/>
            <person name="Rivas-Marin E."/>
            <person name="Kohn T."/>
            <person name="Peeters S.H."/>
            <person name="Heuer A."/>
            <person name="Rast P."/>
            <person name="Oberbeckmann S."/>
            <person name="Bunk B."/>
            <person name="Jeske O."/>
            <person name="Meyerdierks A."/>
            <person name="Storesund J.E."/>
            <person name="Kallscheuer N."/>
            <person name="Luecker S."/>
            <person name="Lage O.M."/>
            <person name="Pohl T."/>
            <person name="Merkel B.J."/>
            <person name="Hornburger P."/>
            <person name="Mueller R.-W."/>
            <person name="Bruemmer F."/>
            <person name="Labrenz M."/>
            <person name="Spormann A.M."/>
            <person name="Op den Camp H."/>
            <person name="Overmann J."/>
            <person name="Amann R."/>
            <person name="Jetten M.S.M."/>
            <person name="Mascher T."/>
            <person name="Medema M.H."/>
            <person name="Devos D.P."/>
            <person name="Kaster A.-K."/>
            <person name="Ovreas L."/>
            <person name="Rohde M."/>
            <person name="Galperin M.Y."/>
            <person name="Jogler C."/>
        </authorList>
    </citation>
    <scope>NUCLEOTIDE SEQUENCE [LARGE SCALE GENOMIC DNA]</scope>
    <source>
        <strain evidence="2 3">Mal33</strain>
    </source>
</reference>
<keyword evidence="3" id="KW-1185">Reference proteome</keyword>
<dbReference type="Pfam" id="PF13579">
    <property type="entry name" value="Glyco_trans_4_4"/>
    <property type="match status" value="1"/>
</dbReference>
<dbReference type="SUPFAM" id="SSF53756">
    <property type="entry name" value="UDP-Glycosyltransferase/glycogen phosphorylase"/>
    <property type="match status" value="1"/>
</dbReference>
<dbReference type="EMBL" id="CP036318">
    <property type="protein sequence ID" value="QDV55210.1"/>
    <property type="molecule type" value="Genomic_DNA"/>
</dbReference>
<proteinExistence type="predicted"/>
<dbReference type="PANTHER" id="PTHR45947">
    <property type="entry name" value="SULFOQUINOVOSYL TRANSFERASE SQD2"/>
    <property type="match status" value="1"/>
</dbReference>
<dbReference type="Proteomes" id="UP000316770">
    <property type="component" value="Chromosome"/>
</dbReference>
<sequence length="426" mass="47241">MHILFLTPNFPPEVNAGATRQYEHCRRWVAAGHRVTVVAPAPNWPAGKVYPGYRNKLRSVEMIDGIRVVRIATYISANQGVLLRTLSFISYMLHAAFTACFTRNVDVLVSTSPQFFAGFAGTLTRLFRRIPFVLEIRDIWPESVMAVGAMRRSKLIGFLEWLERRMYASADHIVAVGEGYRDKLIERGVQKKDISVVTNGVDLDYWQPCDADTQLRRQWGGEGKFVCAYVGTVGMAHGLDVVLDAAEIQQCEGRDDTTFWIVGDGARRQELREDAERRGLRNVQFLGQVTKPEVKQILASSDACLVHLRGTELFGTVIPSKIFETMAMNTPIVMGVRGAAQQVVLDANAGVPMVPDDPASLLQCIDRIAAFPAAFAKGRNHVMRFFDRDVLAQDMLNVLATYASPDKASIPIPTLPATSDADRKAA</sequence>
<dbReference type="EC" id="2.4.1.11" evidence="2"/>